<protein>
    <submittedName>
        <fullName evidence="1">Uncharacterized protein</fullName>
    </submittedName>
</protein>
<dbReference type="HOGENOM" id="CLU_003703_3_1_1"/>
<accession>A0A0C9UZH4</accession>
<sequence>MARLQAASALVDGSQFHSCMIEQPSSASILKLLQQEQVEGGFGPEYGEVTTRGMKGAGINCGLEVESCQILFKHQCKMDSITTDIQWNKQQDKWRKLSQVIDSWFHKLSDFMLVAAIENHARLGITDHPLIECELRIGQAHDALKKLCTQLGLKSFLVRRKQGSPGYSVTMQAETEIQIVDRHVRKWRKVYEHAWKALESLRGNQGIPTEHRVWLQIRPLLREDCVMLGDWMADQAYWRKMGERSAVEATQQGYGPKELSWIWKIELDLEGETLEGVKGIVEGWTNKAIRLEWLHAKASSEHWEEETKNN</sequence>
<gene>
    <name evidence="1" type="ORF">M422DRAFT_267617</name>
</gene>
<evidence type="ECO:0000313" key="2">
    <source>
        <dbReference type="Proteomes" id="UP000054279"/>
    </source>
</evidence>
<dbReference type="AlphaFoldDB" id="A0A0C9UZH4"/>
<proteinExistence type="predicted"/>
<dbReference type="EMBL" id="KN837254">
    <property type="protein sequence ID" value="KIJ30786.1"/>
    <property type="molecule type" value="Genomic_DNA"/>
</dbReference>
<dbReference type="OrthoDB" id="3257613at2759"/>
<name>A0A0C9UZH4_SPHS4</name>
<keyword evidence="2" id="KW-1185">Reference proteome</keyword>
<evidence type="ECO:0000313" key="1">
    <source>
        <dbReference type="EMBL" id="KIJ30786.1"/>
    </source>
</evidence>
<reference evidence="1 2" key="1">
    <citation type="submission" date="2014-06" db="EMBL/GenBank/DDBJ databases">
        <title>Evolutionary Origins and Diversification of the Mycorrhizal Mutualists.</title>
        <authorList>
            <consortium name="DOE Joint Genome Institute"/>
            <consortium name="Mycorrhizal Genomics Consortium"/>
            <person name="Kohler A."/>
            <person name="Kuo A."/>
            <person name="Nagy L.G."/>
            <person name="Floudas D."/>
            <person name="Copeland A."/>
            <person name="Barry K.W."/>
            <person name="Cichocki N."/>
            <person name="Veneault-Fourrey C."/>
            <person name="LaButti K."/>
            <person name="Lindquist E.A."/>
            <person name="Lipzen A."/>
            <person name="Lundell T."/>
            <person name="Morin E."/>
            <person name="Murat C."/>
            <person name="Riley R."/>
            <person name="Ohm R."/>
            <person name="Sun H."/>
            <person name="Tunlid A."/>
            <person name="Henrissat B."/>
            <person name="Grigoriev I.V."/>
            <person name="Hibbett D.S."/>
            <person name="Martin F."/>
        </authorList>
    </citation>
    <scope>NUCLEOTIDE SEQUENCE [LARGE SCALE GENOMIC DNA]</scope>
    <source>
        <strain evidence="1 2">SS14</strain>
    </source>
</reference>
<organism evidence="1 2">
    <name type="scientific">Sphaerobolus stellatus (strain SS14)</name>
    <dbReference type="NCBI Taxonomy" id="990650"/>
    <lineage>
        <taxon>Eukaryota</taxon>
        <taxon>Fungi</taxon>
        <taxon>Dikarya</taxon>
        <taxon>Basidiomycota</taxon>
        <taxon>Agaricomycotina</taxon>
        <taxon>Agaricomycetes</taxon>
        <taxon>Phallomycetidae</taxon>
        <taxon>Geastrales</taxon>
        <taxon>Sphaerobolaceae</taxon>
        <taxon>Sphaerobolus</taxon>
    </lineage>
</organism>
<dbReference type="Proteomes" id="UP000054279">
    <property type="component" value="Unassembled WGS sequence"/>
</dbReference>